<dbReference type="EMBL" id="GBRH01206855">
    <property type="protein sequence ID" value="JAD91040.1"/>
    <property type="molecule type" value="Transcribed_RNA"/>
</dbReference>
<sequence>MVVRQNLQLLSQLAEEHQAYHHQRKQGANHLEESLAVLQN</sequence>
<evidence type="ECO:0000313" key="1">
    <source>
        <dbReference type="EMBL" id="JAD91040.1"/>
    </source>
</evidence>
<reference evidence="1" key="1">
    <citation type="submission" date="2014-09" db="EMBL/GenBank/DDBJ databases">
        <authorList>
            <person name="Magalhaes I.L.F."/>
            <person name="Oliveira U."/>
            <person name="Santos F.R."/>
            <person name="Vidigal T.H.D.A."/>
            <person name="Brescovit A.D."/>
            <person name="Santos A.J."/>
        </authorList>
    </citation>
    <scope>NUCLEOTIDE SEQUENCE</scope>
    <source>
        <tissue evidence="1">Shoot tissue taken approximately 20 cm above the soil surface</tissue>
    </source>
</reference>
<reference evidence="1" key="2">
    <citation type="journal article" date="2015" name="Data Brief">
        <title>Shoot transcriptome of the giant reed, Arundo donax.</title>
        <authorList>
            <person name="Barrero R.A."/>
            <person name="Guerrero F.D."/>
            <person name="Moolhuijzen P."/>
            <person name="Goolsby J.A."/>
            <person name="Tidwell J."/>
            <person name="Bellgard S.E."/>
            <person name="Bellgard M.I."/>
        </authorList>
    </citation>
    <scope>NUCLEOTIDE SEQUENCE</scope>
    <source>
        <tissue evidence="1">Shoot tissue taken approximately 20 cm above the soil surface</tissue>
    </source>
</reference>
<dbReference type="AlphaFoldDB" id="A0A0A9DZD1"/>
<accession>A0A0A9DZD1</accession>
<protein>
    <submittedName>
        <fullName evidence="1">Uncharacterized protein</fullName>
    </submittedName>
</protein>
<organism evidence="1">
    <name type="scientific">Arundo donax</name>
    <name type="common">Giant reed</name>
    <name type="synonym">Donax arundinaceus</name>
    <dbReference type="NCBI Taxonomy" id="35708"/>
    <lineage>
        <taxon>Eukaryota</taxon>
        <taxon>Viridiplantae</taxon>
        <taxon>Streptophyta</taxon>
        <taxon>Embryophyta</taxon>
        <taxon>Tracheophyta</taxon>
        <taxon>Spermatophyta</taxon>
        <taxon>Magnoliopsida</taxon>
        <taxon>Liliopsida</taxon>
        <taxon>Poales</taxon>
        <taxon>Poaceae</taxon>
        <taxon>PACMAD clade</taxon>
        <taxon>Arundinoideae</taxon>
        <taxon>Arundineae</taxon>
        <taxon>Arundo</taxon>
    </lineage>
</organism>
<proteinExistence type="predicted"/>
<name>A0A0A9DZD1_ARUDO</name>